<evidence type="ECO:0000313" key="2">
    <source>
        <dbReference type="Proteomes" id="UP001501072"/>
    </source>
</evidence>
<accession>A0ABP4DQE3</accession>
<reference evidence="2" key="1">
    <citation type="journal article" date="2019" name="Int. J. Syst. Evol. Microbiol.">
        <title>The Global Catalogue of Microorganisms (GCM) 10K type strain sequencing project: providing services to taxonomists for standard genome sequencing and annotation.</title>
        <authorList>
            <consortium name="The Broad Institute Genomics Platform"/>
            <consortium name="The Broad Institute Genome Sequencing Center for Infectious Disease"/>
            <person name="Wu L."/>
            <person name="Ma J."/>
        </authorList>
    </citation>
    <scope>NUCLEOTIDE SEQUENCE [LARGE SCALE GENOMIC DNA]</scope>
    <source>
        <strain evidence="2">JCM 11269</strain>
    </source>
</reference>
<evidence type="ECO:0000313" key="1">
    <source>
        <dbReference type="EMBL" id="GAA1016875.1"/>
    </source>
</evidence>
<name>A0ABP4DQE3_9ACTN</name>
<comment type="caution">
    <text evidence="1">The sequence shown here is derived from an EMBL/GenBank/DDBJ whole genome shotgun (WGS) entry which is preliminary data.</text>
</comment>
<keyword evidence="2" id="KW-1185">Reference proteome</keyword>
<organism evidence="1 2">
    <name type="scientific">Streptomyces thermogriseus</name>
    <dbReference type="NCBI Taxonomy" id="75292"/>
    <lineage>
        <taxon>Bacteria</taxon>
        <taxon>Bacillati</taxon>
        <taxon>Actinomycetota</taxon>
        <taxon>Actinomycetes</taxon>
        <taxon>Kitasatosporales</taxon>
        <taxon>Streptomycetaceae</taxon>
        <taxon>Streptomyces</taxon>
    </lineage>
</organism>
<proteinExistence type="predicted"/>
<sequence>MLHNLSGRCGTAADQMAGWLRAAATVPGWFWAAGSDDTRTAAGSAGRYREVIMPYPPDIRRHVLAESAGGAQ</sequence>
<protein>
    <submittedName>
        <fullName evidence="1">Uncharacterized protein</fullName>
    </submittedName>
</protein>
<dbReference type="Proteomes" id="UP001501072">
    <property type="component" value="Unassembled WGS sequence"/>
</dbReference>
<dbReference type="EMBL" id="BAAAHU010000092">
    <property type="protein sequence ID" value="GAA1016875.1"/>
    <property type="molecule type" value="Genomic_DNA"/>
</dbReference>
<gene>
    <name evidence="1" type="ORF">GCM10009564_53380</name>
</gene>